<evidence type="ECO:0000313" key="2">
    <source>
        <dbReference type="Proteomes" id="UP000295328"/>
    </source>
</evidence>
<dbReference type="GO" id="GO:0005737">
    <property type="term" value="C:cytoplasm"/>
    <property type="evidence" value="ECO:0007669"/>
    <property type="project" value="TreeGrafter"/>
</dbReference>
<gene>
    <name evidence="1" type="ORF">ERX37_04570</name>
</gene>
<dbReference type="OrthoDB" id="9808602at2"/>
<evidence type="ECO:0000313" key="1">
    <source>
        <dbReference type="EMBL" id="TDM03362.1"/>
    </source>
</evidence>
<dbReference type="GO" id="GO:0004029">
    <property type="term" value="F:aldehyde dehydrogenase (NAD+) activity"/>
    <property type="evidence" value="ECO:0007669"/>
    <property type="project" value="TreeGrafter"/>
</dbReference>
<dbReference type="InterPro" id="IPR036291">
    <property type="entry name" value="NAD(P)-bd_dom_sf"/>
</dbReference>
<dbReference type="Gene3D" id="3.40.50.720">
    <property type="entry name" value="NAD(P)-binding Rossmann-like Domain"/>
    <property type="match status" value="2"/>
</dbReference>
<name>A0A4R6BNR6_9STAP</name>
<dbReference type="EMBL" id="SCWE01000001">
    <property type="protein sequence ID" value="TDM03362.1"/>
    <property type="molecule type" value="Genomic_DNA"/>
</dbReference>
<protein>
    <submittedName>
        <fullName evidence="1">NAD(P)-dependent oxidoreductase</fullName>
    </submittedName>
</protein>
<dbReference type="Proteomes" id="UP000295328">
    <property type="component" value="Unassembled WGS sequence"/>
</dbReference>
<dbReference type="PANTHER" id="PTHR48079:SF6">
    <property type="entry name" value="NAD(P)-BINDING DOMAIN-CONTAINING PROTEIN-RELATED"/>
    <property type="match status" value="1"/>
</dbReference>
<dbReference type="SUPFAM" id="SSF51735">
    <property type="entry name" value="NAD(P)-binding Rossmann-fold domains"/>
    <property type="match status" value="1"/>
</dbReference>
<proteinExistence type="predicted"/>
<comment type="caution">
    <text evidence="1">The sequence shown here is derived from an EMBL/GenBank/DDBJ whole genome shotgun (WGS) entry which is preliminary data.</text>
</comment>
<sequence length="300" mass="34448">MEIFITGAAGHTGMFFLNYLSHSDIQISKIKCLVRPTTKITELNKFKQLPIEIVSGDITDLNFLKEVTRNTDVIINIANIRFTPLLQNAAISNKVDWLIAVHTTGRYSQFKSASAEYIEIEDKLLNDRKMNLTIIRPTMIYGSMKDHNMSKLIKFLDRNKFFPVFGNGENLLQPVRAQDLGKALYDILNNPNQTKNKEYNLSGLDKVSYNQIISLITQQLNKNTKIIHLPIKLSYQLAKLGQKFIPKFPIKDEQVLRMQEDKVFSHEEASKDFGYSPMAFKDGISFQIDEYKKSRSSKND</sequence>
<reference evidence="1 2" key="1">
    <citation type="submission" date="2019-01" db="EMBL/GenBank/DDBJ databases">
        <title>Draft genome sequences of the type strains of six Macrococcus species.</title>
        <authorList>
            <person name="Mazhar S."/>
            <person name="Altermann E."/>
            <person name="Hill C."/>
            <person name="Mcauliffe O."/>
        </authorList>
    </citation>
    <scope>NUCLEOTIDE SEQUENCE [LARGE SCALE GENOMIC DNA]</scope>
    <source>
        <strain evidence="1 2">CCM4809</strain>
    </source>
</reference>
<dbReference type="AlphaFoldDB" id="A0A4R6BNR6"/>
<accession>A0A4R6BNR6</accession>
<keyword evidence="2" id="KW-1185">Reference proteome</keyword>
<dbReference type="PANTHER" id="PTHR48079">
    <property type="entry name" value="PROTEIN YEEZ"/>
    <property type="match status" value="1"/>
</dbReference>
<organism evidence="1 2">
    <name type="scientific">Macrococcus hajekii</name>
    <dbReference type="NCBI Taxonomy" id="198482"/>
    <lineage>
        <taxon>Bacteria</taxon>
        <taxon>Bacillati</taxon>
        <taxon>Bacillota</taxon>
        <taxon>Bacilli</taxon>
        <taxon>Bacillales</taxon>
        <taxon>Staphylococcaceae</taxon>
        <taxon>Macrococcus</taxon>
    </lineage>
</organism>
<dbReference type="InterPro" id="IPR051783">
    <property type="entry name" value="NAD(P)-dependent_oxidoreduct"/>
</dbReference>
<dbReference type="RefSeq" id="WP_133429458.1">
    <property type="nucleotide sequence ID" value="NZ_BMCC01000001.1"/>
</dbReference>